<gene>
    <name evidence="2" type="ORF">LHA_1025</name>
</gene>
<protein>
    <recommendedName>
        <fullName evidence="1">Transglutaminase-like domain-containing protein</fullName>
    </recommendedName>
</protein>
<dbReference type="Proteomes" id="UP000032803">
    <property type="component" value="Chromosome I"/>
</dbReference>
<evidence type="ECO:0000313" key="3">
    <source>
        <dbReference type="Proteomes" id="UP000032803"/>
    </source>
</evidence>
<dbReference type="Gene3D" id="3.10.620.30">
    <property type="match status" value="1"/>
</dbReference>
<accession>A0A0A8URG7</accession>
<evidence type="ECO:0000313" key="2">
    <source>
        <dbReference type="EMBL" id="CEK10086.1"/>
    </source>
</evidence>
<dbReference type="KEGG" id="lha:LHA_1025"/>
<dbReference type="OrthoDB" id="5656601at2"/>
<dbReference type="InterPro" id="IPR007562">
    <property type="entry name" value="Transglutaminase-like_domain"/>
</dbReference>
<keyword evidence="3" id="KW-1185">Reference proteome</keyword>
<proteinExistence type="predicted"/>
<dbReference type="Pfam" id="PF04473">
    <property type="entry name" value="DUF553"/>
    <property type="match status" value="1"/>
</dbReference>
<feature type="domain" description="Transglutaminase-like" evidence="1">
    <location>
        <begin position="98"/>
        <end position="162"/>
    </location>
</feature>
<dbReference type="RefSeq" id="WP_045105517.1">
    <property type="nucleotide sequence ID" value="NZ_LN681225.1"/>
</dbReference>
<reference evidence="3" key="1">
    <citation type="submission" date="2014-09" db="EMBL/GenBank/DDBJ databases">
        <authorList>
            <person name="Gomez-Valero L."/>
        </authorList>
    </citation>
    <scope>NUCLEOTIDE SEQUENCE [LARGE SCALE GENOMIC DNA]</scope>
    <source>
        <strain evidence="3">ATCC35250</strain>
    </source>
</reference>
<name>A0A0A8URG7_LEGHA</name>
<sequence length="232" mass="26380">MSISTEIILELLNTDKYIPSIFVSDNAQQVIDPCLLNELIQTIDETHEIITLTSALPGFESNATAVEQSRQNGNATIFSLIKGVTSLTDTLFLKLFERMIKTQKTGNCYEFAIYTHILLKHANIQSEVFRIRGNSTSDSHVFLMVKSTNETFVVDPYLKKIYLASEMGNFLQSCQFRESSNTVVYVSYDPEVHQLDNHVIAEFIEDWHQVKKYQDCKPSTAEHSTSISSRTH</sequence>
<organism evidence="2 3">
    <name type="scientific">Legionella hackeliae</name>
    <dbReference type="NCBI Taxonomy" id="449"/>
    <lineage>
        <taxon>Bacteria</taxon>
        <taxon>Pseudomonadati</taxon>
        <taxon>Pseudomonadota</taxon>
        <taxon>Gammaproteobacteria</taxon>
        <taxon>Legionellales</taxon>
        <taxon>Legionellaceae</taxon>
        <taxon>Legionella</taxon>
    </lineage>
</organism>
<dbReference type="EMBL" id="LN681225">
    <property type="protein sequence ID" value="CEK10086.1"/>
    <property type="molecule type" value="Genomic_DNA"/>
</dbReference>
<dbReference type="PATRIC" id="fig|449.7.peg.3104"/>
<dbReference type="STRING" id="449.LHA_1025"/>
<evidence type="ECO:0000259" key="1">
    <source>
        <dbReference type="Pfam" id="PF04473"/>
    </source>
</evidence>
<dbReference type="AlphaFoldDB" id="A0A0A8URG7"/>
<dbReference type="HOGENOM" id="CLU_1193637_0_0_6"/>